<dbReference type="Proteomes" id="UP000433876">
    <property type="component" value="Unassembled WGS sequence"/>
</dbReference>
<feature type="chain" id="PRO_5035787837" evidence="3">
    <location>
        <begin position="26"/>
        <end position="385"/>
    </location>
</feature>
<sequence>MWHRLTGRRFLSQVVFFGLACGLQSRDPSSFDEISSPAWPPNGSCPVYYDGDTLLVRYSLEQSRPGMKVVMSLKCMTMEDDHPPSRSLVLGDDALTVASVENNVPTSAGTVPFTLPSVPQMQNVSESGPVCAITLKGERVWDREPVSIQSEPFQLRTSGGDGSQRQKTFASEGVFEGVMPPSRDRPVNITSNGSHGSTPTTPAHSVTTATIFSTTRLHAADPTTSASPLQPTSGTDKRASEGLSKAAVAGIGVGAAIGVLLVGLVLFFPLRRRFLMWRWGRMSTVSREIHREGAEPGQAKMGEMHGNPVSEVHGNTRPTAELPPGSPAVERAELRQEERREMTEERAGQQAEGRAEGRVEDTTEERTDEIARGIESVVEGRAELP</sequence>
<feature type="transmembrane region" description="Helical" evidence="2">
    <location>
        <begin position="246"/>
        <end position="268"/>
    </location>
</feature>
<accession>A0A8S8ZK68</accession>
<keyword evidence="2" id="KW-0812">Transmembrane</keyword>
<dbReference type="EMBL" id="NMPR01000131">
    <property type="protein sequence ID" value="KAA8629570.1"/>
    <property type="molecule type" value="Genomic_DNA"/>
</dbReference>
<gene>
    <name evidence="4" type="ORF">SMACR_08684</name>
</gene>
<feature type="region of interest" description="Disordered" evidence="1">
    <location>
        <begin position="310"/>
        <end position="385"/>
    </location>
</feature>
<keyword evidence="2" id="KW-0472">Membrane</keyword>
<evidence type="ECO:0000256" key="3">
    <source>
        <dbReference type="SAM" id="SignalP"/>
    </source>
</evidence>
<feature type="compositionally biased region" description="Polar residues" evidence="1">
    <location>
        <begin position="188"/>
        <end position="204"/>
    </location>
</feature>
<feature type="compositionally biased region" description="Polar residues" evidence="1">
    <location>
        <begin position="217"/>
        <end position="234"/>
    </location>
</feature>
<organism evidence="4 5">
    <name type="scientific">Sordaria macrospora</name>
    <dbReference type="NCBI Taxonomy" id="5147"/>
    <lineage>
        <taxon>Eukaryota</taxon>
        <taxon>Fungi</taxon>
        <taxon>Dikarya</taxon>
        <taxon>Ascomycota</taxon>
        <taxon>Pezizomycotina</taxon>
        <taxon>Sordariomycetes</taxon>
        <taxon>Sordariomycetidae</taxon>
        <taxon>Sordariales</taxon>
        <taxon>Sordariaceae</taxon>
        <taxon>Sordaria</taxon>
    </lineage>
</organism>
<feature type="region of interest" description="Disordered" evidence="1">
    <location>
        <begin position="171"/>
        <end position="204"/>
    </location>
</feature>
<feature type="signal peptide" evidence="3">
    <location>
        <begin position="1"/>
        <end position="25"/>
    </location>
</feature>
<feature type="region of interest" description="Disordered" evidence="1">
    <location>
        <begin position="217"/>
        <end position="238"/>
    </location>
</feature>
<dbReference type="VEuPathDB" id="FungiDB:SMAC_08684"/>
<evidence type="ECO:0000313" key="5">
    <source>
        <dbReference type="Proteomes" id="UP000433876"/>
    </source>
</evidence>
<evidence type="ECO:0000313" key="4">
    <source>
        <dbReference type="EMBL" id="KAA8629570.1"/>
    </source>
</evidence>
<comment type="caution">
    <text evidence="4">The sequence shown here is derived from an EMBL/GenBank/DDBJ whole genome shotgun (WGS) entry which is preliminary data.</text>
</comment>
<name>A0A8S8ZK68_SORMA</name>
<keyword evidence="2" id="KW-1133">Transmembrane helix</keyword>
<keyword evidence="3" id="KW-0732">Signal</keyword>
<evidence type="ECO:0000256" key="2">
    <source>
        <dbReference type="SAM" id="Phobius"/>
    </source>
</evidence>
<reference evidence="4 5" key="1">
    <citation type="submission" date="2017-07" db="EMBL/GenBank/DDBJ databases">
        <title>Genome sequence of the Sordaria macrospora wild type strain R19027.</title>
        <authorList>
            <person name="Nowrousian M."/>
            <person name="Teichert I."/>
            <person name="Kueck U."/>
        </authorList>
    </citation>
    <scope>NUCLEOTIDE SEQUENCE [LARGE SCALE GENOMIC DNA]</scope>
    <source>
        <strain evidence="4 5">R19027</strain>
        <tissue evidence="4">Mycelium</tissue>
    </source>
</reference>
<dbReference type="PROSITE" id="PS51257">
    <property type="entry name" value="PROKAR_LIPOPROTEIN"/>
    <property type="match status" value="1"/>
</dbReference>
<evidence type="ECO:0000256" key="1">
    <source>
        <dbReference type="SAM" id="MobiDB-lite"/>
    </source>
</evidence>
<dbReference type="AlphaFoldDB" id="A0A8S8ZK68"/>
<feature type="compositionally biased region" description="Basic and acidic residues" evidence="1">
    <location>
        <begin position="330"/>
        <end position="385"/>
    </location>
</feature>
<protein>
    <submittedName>
        <fullName evidence="4">Uncharacterized protein</fullName>
    </submittedName>
</protein>
<dbReference type="CDD" id="cd12087">
    <property type="entry name" value="TM_EGFR-like"/>
    <property type="match status" value="1"/>
</dbReference>
<proteinExistence type="predicted"/>